<dbReference type="PANTHER" id="PTHR12205:SF0">
    <property type="entry name" value="CENTROMERE_KINETOCHORE PROTEIN ZW10 HOMOLOG"/>
    <property type="match status" value="1"/>
</dbReference>
<dbReference type="InterPro" id="IPR055148">
    <property type="entry name" value="ZW10_C_2"/>
</dbReference>
<feature type="region of interest" description="Disordered" evidence="11">
    <location>
        <begin position="426"/>
        <end position="446"/>
    </location>
</feature>
<comment type="subcellular location">
    <subcellularLocation>
        <location evidence="2">Chromosome</location>
        <location evidence="2">Centromere</location>
        <location evidence="2">Kinetochore</location>
    </subcellularLocation>
    <subcellularLocation>
        <location evidence="1">Cytoplasm</location>
    </subcellularLocation>
</comment>
<reference evidence="16 17" key="1">
    <citation type="submission" date="2023-04" db="EMBL/GenBank/DDBJ databases">
        <title>Genome of Basidiobolus ranarum AG-B5.</title>
        <authorList>
            <person name="Stajich J.E."/>
            <person name="Carter-House D."/>
            <person name="Gryganskyi A."/>
        </authorList>
    </citation>
    <scope>NUCLEOTIDE SEQUENCE [LARGE SCALE GENOMIC DNA]</scope>
    <source>
        <strain evidence="16 17">AG-B5</strain>
    </source>
</reference>
<name>A0ABR2WSJ7_9FUNG</name>
<dbReference type="EMBL" id="JASJQH010000420">
    <property type="protein sequence ID" value="KAK9764478.1"/>
    <property type="molecule type" value="Genomic_DNA"/>
</dbReference>
<evidence type="ECO:0000256" key="7">
    <source>
        <dbReference type="ARBA" id="ARBA00022776"/>
    </source>
</evidence>
<keyword evidence="5" id="KW-0963">Cytoplasm</keyword>
<dbReference type="Pfam" id="PF20666">
    <property type="entry name" value="ZW10_C"/>
    <property type="match status" value="1"/>
</dbReference>
<organism evidence="16 17">
    <name type="scientific">Basidiobolus ranarum</name>
    <dbReference type="NCBI Taxonomy" id="34480"/>
    <lineage>
        <taxon>Eukaryota</taxon>
        <taxon>Fungi</taxon>
        <taxon>Fungi incertae sedis</taxon>
        <taxon>Zoopagomycota</taxon>
        <taxon>Entomophthoromycotina</taxon>
        <taxon>Basidiobolomycetes</taxon>
        <taxon>Basidiobolales</taxon>
        <taxon>Basidiobolaceae</taxon>
        <taxon>Basidiobolus</taxon>
    </lineage>
</organism>
<evidence type="ECO:0000259" key="15">
    <source>
        <dbReference type="Pfam" id="PF22766"/>
    </source>
</evidence>
<evidence type="ECO:0000256" key="5">
    <source>
        <dbReference type="ARBA" id="ARBA00022490"/>
    </source>
</evidence>
<dbReference type="InterPro" id="IPR009361">
    <property type="entry name" value="Zw10_N"/>
</dbReference>
<evidence type="ECO:0000256" key="4">
    <source>
        <dbReference type="ARBA" id="ARBA00022454"/>
    </source>
</evidence>
<evidence type="ECO:0000313" key="16">
    <source>
        <dbReference type="EMBL" id="KAK9764478.1"/>
    </source>
</evidence>
<dbReference type="Pfam" id="PF22766">
    <property type="entry name" value="ZW10_C2"/>
    <property type="match status" value="1"/>
</dbReference>
<evidence type="ECO:0000256" key="6">
    <source>
        <dbReference type="ARBA" id="ARBA00022618"/>
    </source>
</evidence>
<keyword evidence="9" id="KW-0131">Cell cycle</keyword>
<dbReference type="InterPro" id="IPR048343">
    <property type="entry name" value="ZW10_C"/>
</dbReference>
<dbReference type="Gene3D" id="1.10.357.150">
    <property type="match status" value="1"/>
</dbReference>
<evidence type="ECO:0000259" key="14">
    <source>
        <dbReference type="Pfam" id="PF20666"/>
    </source>
</evidence>
<evidence type="ECO:0000256" key="2">
    <source>
        <dbReference type="ARBA" id="ARBA00004629"/>
    </source>
</evidence>
<dbReference type="PANTHER" id="PTHR12205">
    <property type="entry name" value="CENTROMERE/KINETOCHORE PROTEIN ZW10"/>
    <property type="match status" value="1"/>
</dbReference>
<evidence type="ECO:0000256" key="9">
    <source>
        <dbReference type="ARBA" id="ARBA00023306"/>
    </source>
</evidence>
<feature type="domain" description="ZW10 C-terminal helical" evidence="15">
    <location>
        <begin position="611"/>
        <end position="748"/>
    </location>
</feature>
<feature type="domain" description="Centromere/kinetochore protein zw10 N-terminal" evidence="12">
    <location>
        <begin position="26"/>
        <end position="113"/>
    </location>
</feature>
<keyword evidence="10" id="KW-0137">Centromere</keyword>
<feature type="domain" description="Centromere/kinetochore protein zw10 C-terminal" evidence="14">
    <location>
        <begin position="460"/>
        <end position="587"/>
    </location>
</feature>
<accession>A0ABR2WSJ7</accession>
<comment type="similarity">
    <text evidence="3">Belongs to the ZW10 family.</text>
</comment>
<keyword evidence="17" id="KW-1185">Reference proteome</keyword>
<protein>
    <submittedName>
        <fullName evidence="16">Ribosome biogenesis protein ytm1</fullName>
    </submittedName>
</protein>
<keyword evidence="7" id="KW-0498">Mitosis</keyword>
<evidence type="ECO:0000256" key="3">
    <source>
        <dbReference type="ARBA" id="ARBA00006245"/>
    </source>
</evidence>
<feature type="domain" description="Centromere/kinetochore protein zw10 middle" evidence="13">
    <location>
        <begin position="188"/>
        <end position="403"/>
    </location>
</feature>
<evidence type="ECO:0000256" key="1">
    <source>
        <dbReference type="ARBA" id="ARBA00004496"/>
    </source>
</evidence>
<evidence type="ECO:0000313" key="17">
    <source>
        <dbReference type="Proteomes" id="UP001479436"/>
    </source>
</evidence>
<gene>
    <name evidence="16" type="primary">YTM1_4</name>
    <name evidence="16" type="ORF">K7432_007970</name>
</gene>
<keyword evidence="8" id="KW-0995">Kinetochore</keyword>
<dbReference type="InterPro" id="IPR048344">
    <property type="entry name" value="Zw10_middle"/>
</dbReference>
<sequence length="750" mass="85444">MPSLTPTKNSTQEETLGLPELVTKFQTKLERTKANVYETINSHYKEFINTYKYCMDLQEEVLELGDELVLLNSRVNSELQEDTKQSKSIKKQLEEFDSFVDALHLLSKVHRQLQDFDNLIEMGEFITAAGSLSEMSNMIEQLSNGSGVTCDSVILKLIKEHYIKKKSSLKFRLDELYNSALLFSNKNRISEILVNFRLSAAHTTKYYENPLSLIDVFTAFSVMNTLHVKLKLLAKSVINLFIQPILENPSQELTVHKSKFHATLRYGSITGVSKSRETSKDTNKIFDNILTLGEFLKKYIFVSESDDNEDGSMYMQLFGKIWFHELWDLLLPKCLTLTIPGDRDQLAAYDSITEIAIVFEKKMMELGLIPEEKHLISKFVKNIYVHYAKKKRSELLATAREIILNEDYNTVEVTQGTERGGIAALGGGKGKVQSGNPSKPGVEQNGLSGKEGLEVGDEGFALPTCHISVQTQTLVEMVYMTLAEAENAPKAGAIELYLCARDIFNLFRALVPIHNADAIENIPLRSLIFYNDCAYITHHLLTLGYQHKNFFPSPLEQTGTFIDLVPYFRHLGESCFKNHMKRQKLQIQQIIRNADGFAGTAEDDRFEMVERAVKQLIYHLNQWSKIAKPTLPVTIYGKSMGLLIDASLSELIQEVLSLASISKDETHQLRYIFQLLNKSDTWFVLEKGRGKGRQVERLPIRKYVDSWDKYETIIHVLDSNLSDIQSEHERGLLKELTLEEQKSLIYALSN</sequence>
<dbReference type="Proteomes" id="UP001479436">
    <property type="component" value="Unassembled WGS sequence"/>
</dbReference>
<proteinExistence type="inferred from homology"/>
<comment type="caution">
    <text evidence="16">The sequence shown here is derived from an EMBL/GenBank/DDBJ whole genome shotgun (WGS) entry which is preliminary data.</text>
</comment>
<evidence type="ECO:0000259" key="12">
    <source>
        <dbReference type="Pfam" id="PF06248"/>
    </source>
</evidence>
<evidence type="ECO:0000256" key="11">
    <source>
        <dbReference type="SAM" id="MobiDB-lite"/>
    </source>
</evidence>
<keyword evidence="6" id="KW-0132">Cell division</keyword>
<evidence type="ECO:0000259" key="13">
    <source>
        <dbReference type="Pfam" id="PF20665"/>
    </source>
</evidence>
<dbReference type="Pfam" id="PF20665">
    <property type="entry name" value="Zw10_middle"/>
    <property type="match status" value="1"/>
</dbReference>
<evidence type="ECO:0000256" key="10">
    <source>
        <dbReference type="ARBA" id="ARBA00023328"/>
    </source>
</evidence>
<evidence type="ECO:0000256" key="8">
    <source>
        <dbReference type="ARBA" id="ARBA00022838"/>
    </source>
</evidence>
<dbReference type="InterPro" id="IPR046362">
    <property type="entry name" value="Zw10/DSL1_C_sf"/>
</dbReference>
<dbReference type="Pfam" id="PF06248">
    <property type="entry name" value="Zw10_N"/>
    <property type="match status" value="1"/>
</dbReference>
<keyword evidence="4" id="KW-0158">Chromosome</keyword>